<name>A0AAW0XWK5_CHEQU</name>
<dbReference type="EMBL" id="JARKIK010000023">
    <property type="protein sequence ID" value="KAK8744064.1"/>
    <property type="molecule type" value="Genomic_DNA"/>
</dbReference>
<dbReference type="GO" id="GO:0016020">
    <property type="term" value="C:membrane"/>
    <property type="evidence" value="ECO:0007669"/>
    <property type="project" value="TreeGrafter"/>
</dbReference>
<dbReference type="PANTHER" id="PTHR33539:SF1">
    <property type="entry name" value="UPF0764 PROTEIN C16ORF89"/>
    <property type="match status" value="1"/>
</dbReference>
<feature type="chain" id="PRO_5043373699" evidence="2">
    <location>
        <begin position="20"/>
        <end position="572"/>
    </location>
</feature>
<organism evidence="3 4">
    <name type="scientific">Cherax quadricarinatus</name>
    <name type="common">Australian red claw crayfish</name>
    <dbReference type="NCBI Taxonomy" id="27406"/>
    <lineage>
        <taxon>Eukaryota</taxon>
        <taxon>Metazoa</taxon>
        <taxon>Ecdysozoa</taxon>
        <taxon>Arthropoda</taxon>
        <taxon>Crustacea</taxon>
        <taxon>Multicrustacea</taxon>
        <taxon>Malacostraca</taxon>
        <taxon>Eumalacostraca</taxon>
        <taxon>Eucarida</taxon>
        <taxon>Decapoda</taxon>
        <taxon>Pleocyemata</taxon>
        <taxon>Astacidea</taxon>
        <taxon>Parastacoidea</taxon>
        <taxon>Parastacidae</taxon>
        <taxon>Cherax</taxon>
    </lineage>
</organism>
<dbReference type="AlphaFoldDB" id="A0AAW0XWK5"/>
<keyword evidence="4" id="KW-1185">Reference proteome</keyword>
<reference evidence="3 4" key="1">
    <citation type="journal article" date="2024" name="BMC Genomics">
        <title>Genome assembly of redclaw crayfish (Cherax quadricarinatus) provides insights into its immune adaptation and hypoxia tolerance.</title>
        <authorList>
            <person name="Liu Z."/>
            <person name="Zheng J."/>
            <person name="Li H."/>
            <person name="Fang K."/>
            <person name="Wang S."/>
            <person name="He J."/>
            <person name="Zhou D."/>
            <person name="Weng S."/>
            <person name="Chi M."/>
            <person name="Gu Z."/>
            <person name="He J."/>
            <person name="Li F."/>
            <person name="Wang M."/>
        </authorList>
    </citation>
    <scope>NUCLEOTIDE SEQUENCE [LARGE SCALE GENOMIC DNA]</scope>
    <source>
        <strain evidence="3">ZL_2023a</strain>
    </source>
</reference>
<accession>A0AAW0XWK5</accession>
<gene>
    <name evidence="3" type="ORF">OTU49_000986</name>
</gene>
<proteinExistence type="predicted"/>
<protein>
    <submittedName>
        <fullName evidence="3">Uncharacterized protein</fullName>
    </submittedName>
</protein>
<feature type="signal peptide" evidence="2">
    <location>
        <begin position="1"/>
        <end position="19"/>
    </location>
</feature>
<dbReference type="PANTHER" id="PTHR33539">
    <property type="entry name" value="UPF0764 PROTEIN C16ORF89"/>
    <property type="match status" value="1"/>
</dbReference>
<evidence type="ECO:0000256" key="1">
    <source>
        <dbReference type="SAM" id="MobiDB-lite"/>
    </source>
</evidence>
<sequence>MFRFHSVLLLLVTYSGNFGRLLLATKFSALDDCASFPVASLMNTDCVRITVYNRRTFPFTFNDPRMLLQPHSETLQDDADSVLKFATNNLEQSIKENLPQRETENYQEPQKNDLLQANINTLIIPTKEELQQPINKIPHQTRRRGLVTPTNEDVHEQLLEDQQQGEVWALLEKTVWACHQLLQYFDAHLTQMNFDAVLGTRIAEAQFRLVWKALQEQEAEDPSKENIGVEETRACAEGTHECVEGTHECEGTQACVEGTRACMERLWTLAQEAAQVSSMGESFIIKANPDYYHELGELLRPGFWEVPLTTRAINITTSLIHPHDLLTVLDGEEKLVEKQSDECLAELLGGTVYHDGGVDEDTSGGDVLCIVSQKCWQRMTAQGYSGYSLTHQVFYLTIGLRAGCGEQLELLAARDGGVNGGARSDVTHILAELCTAVLQEATAISQAGFPDYRRDLFMEQGALCGILGYRNFFKKDWLSRVLSWQKDPGCFGASSVIPDQLSTTPDQLSTTPDQLSTTPDQLSTTPDQLSTTPHHTRMRREERPMGGHCLAHRSAVALGYLSLSVRFLVTVL</sequence>
<keyword evidence="2" id="KW-0732">Signal</keyword>
<evidence type="ECO:0000313" key="4">
    <source>
        <dbReference type="Proteomes" id="UP001445076"/>
    </source>
</evidence>
<evidence type="ECO:0000313" key="3">
    <source>
        <dbReference type="EMBL" id="KAK8744064.1"/>
    </source>
</evidence>
<dbReference type="Proteomes" id="UP001445076">
    <property type="component" value="Unassembled WGS sequence"/>
</dbReference>
<dbReference type="GO" id="GO:0005829">
    <property type="term" value="C:cytosol"/>
    <property type="evidence" value="ECO:0007669"/>
    <property type="project" value="TreeGrafter"/>
</dbReference>
<comment type="caution">
    <text evidence="3">The sequence shown here is derived from an EMBL/GenBank/DDBJ whole genome shotgun (WGS) entry which is preliminary data.</text>
</comment>
<dbReference type="InterPro" id="IPR031751">
    <property type="entry name" value="DUF4735"/>
</dbReference>
<dbReference type="Pfam" id="PF15882">
    <property type="entry name" value="DUF4735"/>
    <property type="match status" value="1"/>
</dbReference>
<evidence type="ECO:0000256" key="2">
    <source>
        <dbReference type="SAM" id="SignalP"/>
    </source>
</evidence>
<feature type="region of interest" description="Disordered" evidence="1">
    <location>
        <begin position="502"/>
        <end position="545"/>
    </location>
</feature>
<feature type="compositionally biased region" description="Polar residues" evidence="1">
    <location>
        <begin position="502"/>
        <end position="533"/>
    </location>
</feature>